<keyword evidence="1" id="KW-0812">Transmembrane</keyword>
<protein>
    <recommendedName>
        <fullName evidence="4">SnoaL-like domain-containing protein</fullName>
    </recommendedName>
</protein>
<organism evidence="2 3">
    <name type="scientific">Turnera subulata</name>
    <dbReference type="NCBI Taxonomy" id="218843"/>
    <lineage>
        <taxon>Eukaryota</taxon>
        <taxon>Viridiplantae</taxon>
        <taxon>Streptophyta</taxon>
        <taxon>Embryophyta</taxon>
        <taxon>Tracheophyta</taxon>
        <taxon>Spermatophyta</taxon>
        <taxon>Magnoliopsida</taxon>
        <taxon>eudicotyledons</taxon>
        <taxon>Gunneridae</taxon>
        <taxon>Pentapetalae</taxon>
        <taxon>rosids</taxon>
        <taxon>fabids</taxon>
        <taxon>Malpighiales</taxon>
        <taxon>Passifloraceae</taxon>
        <taxon>Turnera</taxon>
    </lineage>
</organism>
<gene>
    <name evidence="2" type="ORF">Tsubulata_026486</name>
</gene>
<evidence type="ECO:0000313" key="3">
    <source>
        <dbReference type="Proteomes" id="UP001141552"/>
    </source>
</evidence>
<reference evidence="2" key="2">
    <citation type="journal article" date="2023" name="Plants (Basel)">
        <title>Annotation of the Turnera subulata (Passifloraceae) Draft Genome Reveals the S-Locus Evolved after the Divergence of Turneroideae from Passifloroideae in a Stepwise Manner.</title>
        <authorList>
            <person name="Henning P.M."/>
            <person name="Roalson E.H."/>
            <person name="Mir W."/>
            <person name="McCubbin A.G."/>
            <person name="Shore J.S."/>
        </authorList>
    </citation>
    <scope>NUCLEOTIDE SEQUENCE</scope>
    <source>
        <strain evidence="2">F60SS</strain>
    </source>
</reference>
<evidence type="ECO:0000256" key="1">
    <source>
        <dbReference type="SAM" id="Phobius"/>
    </source>
</evidence>
<dbReference type="InterPro" id="IPR032710">
    <property type="entry name" value="NTF2-like_dom_sf"/>
</dbReference>
<dbReference type="Proteomes" id="UP001141552">
    <property type="component" value="Unassembled WGS sequence"/>
</dbReference>
<dbReference type="PANTHER" id="PTHR33698:SF6">
    <property type="entry name" value="TRANSMEMBRANE PROTEIN"/>
    <property type="match status" value="1"/>
</dbReference>
<dbReference type="OrthoDB" id="753811at2759"/>
<reference evidence="2" key="1">
    <citation type="submission" date="2022-02" db="EMBL/GenBank/DDBJ databases">
        <authorList>
            <person name="Henning P.M."/>
            <person name="McCubbin A.G."/>
            <person name="Shore J.S."/>
        </authorList>
    </citation>
    <scope>NUCLEOTIDE SEQUENCE</scope>
    <source>
        <strain evidence="2">F60SS</strain>
        <tissue evidence="2">Leaves</tissue>
    </source>
</reference>
<comment type="caution">
    <text evidence="2">The sequence shown here is derived from an EMBL/GenBank/DDBJ whole genome shotgun (WGS) entry which is preliminary data.</text>
</comment>
<evidence type="ECO:0000313" key="2">
    <source>
        <dbReference type="EMBL" id="KAJ4823607.1"/>
    </source>
</evidence>
<feature type="transmembrane region" description="Helical" evidence="1">
    <location>
        <begin position="241"/>
        <end position="259"/>
    </location>
</feature>
<dbReference type="Gene3D" id="3.10.450.50">
    <property type="match status" value="1"/>
</dbReference>
<evidence type="ECO:0008006" key="4">
    <source>
        <dbReference type="Google" id="ProtNLM"/>
    </source>
</evidence>
<accession>A0A9Q0J0K7</accession>
<name>A0A9Q0J0K7_9ROSI</name>
<dbReference type="EMBL" id="JAKUCV010007409">
    <property type="protein sequence ID" value="KAJ4823607.1"/>
    <property type="molecule type" value="Genomic_DNA"/>
</dbReference>
<dbReference type="PANTHER" id="PTHR33698">
    <property type="entry name" value="NUCLEAR TRANSPORT FACTOR 2 (NTF2)-LIKE PROTEIN"/>
    <property type="match status" value="1"/>
</dbReference>
<keyword evidence="3" id="KW-1185">Reference proteome</keyword>
<dbReference type="AlphaFoldDB" id="A0A9Q0J0K7"/>
<keyword evidence="1" id="KW-1133">Transmembrane helix</keyword>
<keyword evidence="1" id="KW-0472">Membrane</keyword>
<dbReference type="SUPFAM" id="SSF54427">
    <property type="entry name" value="NTF2-like"/>
    <property type="match status" value="1"/>
</dbReference>
<sequence>MISYGHTIQVVSSTGTTPFVLQAKNSHSPLIYENLRKRTCFYTKVRSSPISYHTSKETLFFSRRRGYLPVQINAEKISGSGEEENKALETVLKLYTSIKNQNVPELSDMFSDECRCICNFFSFFQPFQGKQQVLAFFNSLITFLGKNFEFVVQPTLQDGLHVGVRWRLKWNKTHMPVGKGFSFYILQEYQGKVVIRNVEMFMEPLFHVEPLRLKLMGCITAVVDQMSLGSFKMIKDRLKRIIQILFLVTIILLFVLPAMC</sequence>
<proteinExistence type="predicted"/>